<feature type="region of interest" description="Disordered" evidence="5">
    <location>
        <begin position="1"/>
        <end position="101"/>
    </location>
</feature>
<evidence type="ECO:0000256" key="3">
    <source>
        <dbReference type="ARBA" id="ARBA00023163"/>
    </source>
</evidence>
<dbReference type="InterPro" id="IPR021740">
    <property type="entry name" value="Velvet"/>
</dbReference>
<feature type="compositionally biased region" description="Low complexity" evidence="5">
    <location>
        <begin position="224"/>
        <end position="259"/>
    </location>
</feature>
<keyword evidence="4" id="KW-0539">Nucleus</keyword>
<dbReference type="Pfam" id="PF11754">
    <property type="entry name" value="Velvet"/>
    <property type="match status" value="1"/>
</dbReference>
<feature type="compositionally biased region" description="Polar residues" evidence="5">
    <location>
        <begin position="66"/>
        <end position="75"/>
    </location>
</feature>
<protein>
    <recommendedName>
        <fullName evidence="6">Velvet domain-containing protein</fullName>
    </recommendedName>
</protein>
<gene>
    <name evidence="7" type="ORF">BASA50_005691</name>
</gene>
<feature type="compositionally biased region" description="Low complexity" evidence="5">
    <location>
        <begin position="82"/>
        <end position="101"/>
    </location>
</feature>
<evidence type="ECO:0000256" key="2">
    <source>
        <dbReference type="ARBA" id="ARBA00023015"/>
    </source>
</evidence>
<dbReference type="PANTHER" id="PTHR33572">
    <property type="entry name" value="SPORE DEVELOPMENT REGULATOR VOSA"/>
    <property type="match status" value="1"/>
</dbReference>
<name>A0ABQ8FC01_9FUNG</name>
<proteinExistence type="predicted"/>
<comment type="caution">
    <text evidence="7">The sequence shown here is derived from an EMBL/GenBank/DDBJ whole genome shotgun (WGS) entry which is preliminary data.</text>
</comment>
<sequence>MDNGPCLSRRITGSTIEPVAGAMETATVEKEEPGTTATATGVKRDVQDLVADSSPHQASTDHHHSSMINGKTGTNDIHDYNNNHQQQGRHQLQQQQQQQHNPEVTIDTGYYADIVQQPVRVRCSEHYSDGAVSYPIEPCIAVQLHRKTQLDILGSSHNTIQNTSLLVARVYLTSSDGCSDRSYFVRPLETEVQKQVTPNHPLSKPEVMEQHHLLLQKQLHDSQQHQQQHQQQQHQQQQHIPHNQHFVPLSPKYKYPSSPFRRPQNTQAIQSDPSTPLANTLYPLQQSPISTSNRGSTHSSSPCPLPGINTLASLDFKTSHHPQPLSHEAPNSTDPADADHCPNSKRSVWTDITHRVFQSPLPSVPTPSLFGSQTTAADIATGEDGNRGVFFFFPDIGIRVPGQFKLRIVISRMPQE</sequence>
<accession>A0ABQ8FC01</accession>
<evidence type="ECO:0000256" key="4">
    <source>
        <dbReference type="ARBA" id="ARBA00023242"/>
    </source>
</evidence>
<evidence type="ECO:0000259" key="6">
    <source>
        <dbReference type="PROSITE" id="PS51821"/>
    </source>
</evidence>
<evidence type="ECO:0000313" key="7">
    <source>
        <dbReference type="EMBL" id="KAH6595610.1"/>
    </source>
</evidence>
<evidence type="ECO:0000256" key="1">
    <source>
        <dbReference type="ARBA" id="ARBA00004123"/>
    </source>
</evidence>
<feature type="domain" description="Velvet" evidence="6">
    <location>
        <begin position="103"/>
        <end position="416"/>
    </location>
</feature>
<keyword evidence="8" id="KW-1185">Reference proteome</keyword>
<feature type="region of interest" description="Disordered" evidence="5">
    <location>
        <begin position="218"/>
        <end position="344"/>
    </location>
</feature>
<feature type="compositionally biased region" description="Low complexity" evidence="5">
    <location>
        <begin position="290"/>
        <end position="301"/>
    </location>
</feature>
<evidence type="ECO:0000256" key="5">
    <source>
        <dbReference type="SAM" id="MobiDB-lite"/>
    </source>
</evidence>
<keyword evidence="3" id="KW-0804">Transcription</keyword>
<dbReference type="InterPro" id="IPR037525">
    <property type="entry name" value="Velvet_dom"/>
</dbReference>
<dbReference type="PROSITE" id="PS51821">
    <property type="entry name" value="VELVET"/>
    <property type="match status" value="1"/>
</dbReference>
<dbReference type="InterPro" id="IPR038491">
    <property type="entry name" value="Velvet_dom_sf"/>
</dbReference>
<dbReference type="Proteomes" id="UP001648503">
    <property type="component" value="Unassembled WGS sequence"/>
</dbReference>
<keyword evidence="2" id="KW-0805">Transcription regulation</keyword>
<dbReference type="Gene3D" id="2.60.40.3960">
    <property type="entry name" value="Velvet domain"/>
    <property type="match status" value="1"/>
</dbReference>
<organism evidence="7 8">
    <name type="scientific">Batrachochytrium salamandrivorans</name>
    <dbReference type="NCBI Taxonomy" id="1357716"/>
    <lineage>
        <taxon>Eukaryota</taxon>
        <taxon>Fungi</taxon>
        <taxon>Fungi incertae sedis</taxon>
        <taxon>Chytridiomycota</taxon>
        <taxon>Chytridiomycota incertae sedis</taxon>
        <taxon>Chytridiomycetes</taxon>
        <taxon>Rhizophydiales</taxon>
        <taxon>Rhizophydiales incertae sedis</taxon>
        <taxon>Batrachochytrium</taxon>
    </lineage>
</organism>
<evidence type="ECO:0000313" key="8">
    <source>
        <dbReference type="Proteomes" id="UP001648503"/>
    </source>
</evidence>
<feature type="compositionally biased region" description="Polar residues" evidence="5">
    <location>
        <begin position="263"/>
        <end position="289"/>
    </location>
</feature>
<dbReference type="EMBL" id="JAFCIX010000294">
    <property type="protein sequence ID" value="KAH6595610.1"/>
    <property type="molecule type" value="Genomic_DNA"/>
</dbReference>
<comment type="subcellular location">
    <subcellularLocation>
        <location evidence="1">Nucleus</location>
    </subcellularLocation>
</comment>
<reference evidence="7 8" key="1">
    <citation type="submission" date="2021-02" db="EMBL/GenBank/DDBJ databases">
        <title>Variation within the Batrachochytrium salamandrivorans European outbreak.</title>
        <authorList>
            <person name="Kelly M."/>
            <person name="Pasmans F."/>
            <person name="Shea T.P."/>
            <person name="Munoz J.F."/>
            <person name="Carranza S."/>
            <person name="Cuomo C.A."/>
            <person name="Martel A."/>
        </authorList>
    </citation>
    <scope>NUCLEOTIDE SEQUENCE [LARGE SCALE GENOMIC DNA]</scope>
    <source>
        <strain evidence="7 8">AMFP18/2</strain>
    </source>
</reference>
<dbReference type="PANTHER" id="PTHR33572:SF18">
    <property type="entry name" value="SPORE DEVELOPMENT REGULATOR VOSA"/>
    <property type="match status" value="1"/>
</dbReference>